<keyword evidence="9" id="KW-1185">Reference proteome</keyword>
<dbReference type="Proteomes" id="UP000649151">
    <property type="component" value="Unassembled WGS sequence"/>
</dbReference>
<evidence type="ECO:0000256" key="4">
    <source>
        <dbReference type="ARBA" id="ARBA00023152"/>
    </source>
</evidence>
<comment type="subunit">
    <text evidence="6 7">Homodimer.</text>
</comment>
<feature type="active site" description="Electrophile" evidence="6">
    <location>
        <position position="98"/>
    </location>
</feature>
<comment type="caution">
    <text evidence="8">The sequence shown here is derived from an EMBL/GenBank/DDBJ whole genome shotgun (WGS) entry which is preliminary data.</text>
</comment>
<evidence type="ECO:0000256" key="7">
    <source>
        <dbReference type="RuleBase" id="RU363013"/>
    </source>
</evidence>
<feature type="binding site" evidence="6">
    <location>
        <position position="176"/>
    </location>
    <ligand>
        <name>substrate</name>
    </ligand>
</feature>
<dbReference type="InterPro" id="IPR035990">
    <property type="entry name" value="TIM_sf"/>
</dbReference>
<feature type="binding site" evidence="6">
    <location>
        <begin position="237"/>
        <end position="238"/>
    </location>
    <ligand>
        <name>substrate</name>
    </ligand>
</feature>
<feature type="binding site" evidence="6">
    <location>
        <begin position="13"/>
        <end position="15"/>
    </location>
    <ligand>
        <name>substrate</name>
    </ligand>
</feature>
<comment type="catalytic activity">
    <reaction evidence="6 7">
        <text>D-glyceraldehyde 3-phosphate = dihydroxyacetone phosphate</text>
        <dbReference type="Rhea" id="RHEA:18585"/>
        <dbReference type="ChEBI" id="CHEBI:57642"/>
        <dbReference type="ChEBI" id="CHEBI:59776"/>
        <dbReference type="EC" id="5.3.1.1"/>
    </reaction>
</comment>
<dbReference type="NCBIfam" id="TIGR00419">
    <property type="entry name" value="tim"/>
    <property type="match status" value="1"/>
</dbReference>
<protein>
    <recommendedName>
        <fullName evidence="6 7">Triosephosphate isomerase</fullName>
        <shortName evidence="6">TIM</shortName>
        <shortName evidence="6">TPI</shortName>
        <ecNumber evidence="6 7">5.3.1.1</ecNumber>
    </recommendedName>
    <alternativeName>
        <fullName evidence="6">Triose-phosphate isomerase</fullName>
    </alternativeName>
</protein>
<reference evidence="8 9" key="1">
    <citation type="submission" date="2020-08" db="EMBL/GenBank/DDBJ databases">
        <title>Genome public.</title>
        <authorList>
            <person name="Liu C."/>
            <person name="Sun Q."/>
        </authorList>
    </citation>
    <scope>NUCLEOTIDE SEQUENCE [LARGE SCALE GENOMIC DNA]</scope>
    <source>
        <strain evidence="8 9">NSJ-27</strain>
    </source>
</reference>
<accession>A0ABR7ITQ4</accession>
<dbReference type="GO" id="GO:0004807">
    <property type="term" value="F:triose-phosphate isomerase activity"/>
    <property type="evidence" value="ECO:0007669"/>
    <property type="project" value="UniProtKB-EC"/>
</dbReference>
<keyword evidence="5 6" id="KW-0413">Isomerase</keyword>
<dbReference type="PROSITE" id="PS00171">
    <property type="entry name" value="TIM_1"/>
    <property type="match status" value="1"/>
</dbReference>
<dbReference type="EC" id="5.3.1.1" evidence="6 7"/>
<dbReference type="EMBL" id="JACOQK010000001">
    <property type="protein sequence ID" value="MBC5788515.1"/>
    <property type="molecule type" value="Genomic_DNA"/>
</dbReference>
<dbReference type="InterPro" id="IPR022896">
    <property type="entry name" value="TrioseP_Isoase_bac/euk"/>
</dbReference>
<evidence type="ECO:0000256" key="6">
    <source>
        <dbReference type="HAMAP-Rule" id="MF_00147"/>
    </source>
</evidence>
<keyword evidence="2 6" id="KW-0312">Gluconeogenesis</keyword>
<dbReference type="CDD" id="cd00311">
    <property type="entry name" value="TIM"/>
    <property type="match status" value="1"/>
</dbReference>
<dbReference type="Gene3D" id="3.20.20.70">
    <property type="entry name" value="Aldolase class I"/>
    <property type="match status" value="1"/>
</dbReference>
<comment type="pathway">
    <text evidence="6 7">Carbohydrate degradation; glycolysis; D-glyceraldehyde 3-phosphate from glycerone phosphate: step 1/1.</text>
</comment>
<dbReference type="PANTHER" id="PTHR21139">
    <property type="entry name" value="TRIOSEPHOSPHATE ISOMERASE"/>
    <property type="match status" value="1"/>
</dbReference>
<evidence type="ECO:0000313" key="8">
    <source>
        <dbReference type="EMBL" id="MBC5788515.1"/>
    </source>
</evidence>
<dbReference type="SUPFAM" id="SSF51351">
    <property type="entry name" value="Triosephosphate isomerase (TIM)"/>
    <property type="match status" value="1"/>
</dbReference>
<comment type="function">
    <text evidence="6">Involved in the gluconeogenesis. Catalyzes stereospecifically the conversion of dihydroxyacetone phosphate (DHAP) to D-glyceraldehyde-3-phosphate (G3P).</text>
</comment>
<dbReference type="InterPro" id="IPR013785">
    <property type="entry name" value="Aldolase_TIM"/>
</dbReference>
<dbReference type="Pfam" id="PF00121">
    <property type="entry name" value="TIM"/>
    <property type="match status" value="1"/>
</dbReference>
<dbReference type="RefSeq" id="WP_186997015.1">
    <property type="nucleotide sequence ID" value="NZ_JACOQK010000001.1"/>
</dbReference>
<evidence type="ECO:0000313" key="9">
    <source>
        <dbReference type="Proteomes" id="UP000649151"/>
    </source>
</evidence>
<comment type="similarity">
    <text evidence="1 6 7">Belongs to the triosephosphate isomerase family.</text>
</comment>
<comment type="pathway">
    <text evidence="6 7">Carbohydrate biosynthesis; gluconeogenesis.</text>
</comment>
<dbReference type="PANTHER" id="PTHR21139:SF42">
    <property type="entry name" value="TRIOSEPHOSPHATE ISOMERASE"/>
    <property type="match status" value="1"/>
</dbReference>
<evidence type="ECO:0000256" key="3">
    <source>
        <dbReference type="ARBA" id="ARBA00022490"/>
    </source>
</evidence>
<proteinExistence type="inferred from homology"/>
<evidence type="ECO:0000256" key="2">
    <source>
        <dbReference type="ARBA" id="ARBA00022432"/>
    </source>
</evidence>
<gene>
    <name evidence="6" type="primary">tpiA</name>
    <name evidence="8" type="ORF">H8Z77_10910</name>
</gene>
<dbReference type="HAMAP" id="MF_00147_B">
    <property type="entry name" value="TIM_B"/>
    <property type="match status" value="1"/>
</dbReference>
<dbReference type="InterPro" id="IPR000652">
    <property type="entry name" value="Triosephosphate_isomerase"/>
</dbReference>
<organism evidence="8 9">
    <name type="scientific">Clostridium facile</name>
    <dbReference type="NCBI Taxonomy" id="2763035"/>
    <lineage>
        <taxon>Bacteria</taxon>
        <taxon>Bacillati</taxon>
        <taxon>Bacillota</taxon>
        <taxon>Clostridia</taxon>
        <taxon>Eubacteriales</taxon>
        <taxon>Clostridiaceae</taxon>
        <taxon>Clostridium</taxon>
    </lineage>
</organism>
<evidence type="ECO:0000256" key="5">
    <source>
        <dbReference type="ARBA" id="ARBA00023235"/>
    </source>
</evidence>
<feature type="active site" description="Proton acceptor" evidence="6">
    <location>
        <position position="170"/>
    </location>
</feature>
<dbReference type="PROSITE" id="PS51440">
    <property type="entry name" value="TIM_2"/>
    <property type="match status" value="1"/>
</dbReference>
<name>A0ABR7ITQ4_9CLOT</name>
<keyword evidence="3 6" id="KW-0963">Cytoplasm</keyword>
<sequence length="256" mass="27376">MNKTLRQAIIAGNWKMNKNRAEAKELIEAMKPLVADANCGVVICVPFTNLETAMELTEGTNIKVGAENVHFEKSGAFTGEISADMLTEMGVEYVVIGHSERRQYFGETDHTVNLRTKAAVEAGLKPIVCVGEMLEDRENGITAELVAMQVKLALKDITKEQLKNIVIAYEPVWAIGTGKTATADQAAEVCGLIRETVASIYDKEAADAMTIQYGGSMNPKNAAELLGKEDIDGGLIGGASLKAPDFAAIVEAATKG</sequence>
<dbReference type="InterPro" id="IPR020861">
    <property type="entry name" value="Triosephosphate_isomerase_AS"/>
</dbReference>
<feature type="binding site" evidence="6">
    <location>
        <position position="216"/>
    </location>
    <ligand>
        <name>substrate</name>
    </ligand>
</feature>
<evidence type="ECO:0000256" key="1">
    <source>
        <dbReference type="ARBA" id="ARBA00007422"/>
    </source>
</evidence>
<comment type="subcellular location">
    <subcellularLocation>
        <location evidence="6 7">Cytoplasm</location>
    </subcellularLocation>
</comment>
<keyword evidence="4 6" id="KW-0324">Glycolysis</keyword>